<protein>
    <submittedName>
        <fullName evidence="5">LacI family transcriptional regulator</fullName>
    </submittedName>
</protein>
<dbReference type="PROSITE" id="PS50932">
    <property type="entry name" value="HTH_LACI_2"/>
    <property type="match status" value="1"/>
</dbReference>
<keyword evidence="3" id="KW-0804">Transcription</keyword>
<proteinExistence type="predicted"/>
<dbReference type="InterPro" id="IPR028082">
    <property type="entry name" value="Peripla_BP_I"/>
</dbReference>
<dbReference type="Gene3D" id="3.40.50.2300">
    <property type="match status" value="2"/>
</dbReference>
<comment type="caution">
    <text evidence="5">The sequence shown here is derived from an EMBL/GenBank/DDBJ whole genome shotgun (WGS) entry which is preliminary data.</text>
</comment>
<keyword evidence="1" id="KW-0805">Transcription regulation</keyword>
<dbReference type="Pfam" id="PF13377">
    <property type="entry name" value="Peripla_BP_3"/>
    <property type="match status" value="1"/>
</dbReference>
<dbReference type="CDD" id="cd01392">
    <property type="entry name" value="HTH_LacI"/>
    <property type="match status" value="1"/>
</dbReference>
<sequence>MEEGPIRRKEVAKLAGVSEATVSRVLNGVGPIREETRKRVLEAAEQLNYVPSALAQQFARKKSGNLGVIIPFVPKVHLFSTYYFSEILSGIGVTAKKEGYDMLLMFLSPEEKRNYSRLFRMQKVDACIMLGTQDGEEERQALRELLQEEHPFCLVNQRFEGEAFPTIEADHVSGSYAATAHLIGQGCDRIAFLNGPLTYSNSADRYDGYRRALADNGISVNQDILFTGNYSRKSGYIAAPEIAGAIKDQRIDAVFAANDRMALGLLQGLREHGIEPGRDAALIGYDDSEEARYTDPQLSSVSVPFYEMGAAAVSKLIGQEKPAIIDTETGFNVEKLPVRLIPRASSLRYKPN</sequence>
<accession>A0A917LGF3</accession>
<organism evidence="5 6">
    <name type="scientific">Paenibacillus abyssi</name>
    <dbReference type="NCBI Taxonomy" id="1340531"/>
    <lineage>
        <taxon>Bacteria</taxon>
        <taxon>Bacillati</taxon>
        <taxon>Bacillota</taxon>
        <taxon>Bacilli</taxon>
        <taxon>Bacillales</taxon>
        <taxon>Paenibacillaceae</taxon>
        <taxon>Paenibacillus</taxon>
    </lineage>
</organism>
<dbReference type="GO" id="GO:0000976">
    <property type="term" value="F:transcription cis-regulatory region binding"/>
    <property type="evidence" value="ECO:0007669"/>
    <property type="project" value="TreeGrafter"/>
</dbReference>
<dbReference type="InterPro" id="IPR010982">
    <property type="entry name" value="Lambda_DNA-bd_dom_sf"/>
</dbReference>
<evidence type="ECO:0000256" key="1">
    <source>
        <dbReference type="ARBA" id="ARBA00023015"/>
    </source>
</evidence>
<keyword evidence="2" id="KW-0238">DNA-binding</keyword>
<evidence type="ECO:0000256" key="3">
    <source>
        <dbReference type="ARBA" id="ARBA00023163"/>
    </source>
</evidence>
<dbReference type="RefSeq" id="WP_188533070.1">
    <property type="nucleotide sequence ID" value="NZ_BMGR01000017.1"/>
</dbReference>
<evidence type="ECO:0000313" key="5">
    <source>
        <dbReference type="EMBL" id="GGG21100.1"/>
    </source>
</evidence>
<dbReference type="PANTHER" id="PTHR30146:SF109">
    <property type="entry name" value="HTH-TYPE TRANSCRIPTIONAL REGULATOR GALS"/>
    <property type="match status" value="1"/>
</dbReference>
<evidence type="ECO:0000256" key="2">
    <source>
        <dbReference type="ARBA" id="ARBA00023125"/>
    </source>
</evidence>
<name>A0A917LGF3_9BACL</name>
<reference evidence="5" key="2">
    <citation type="submission" date="2020-09" db="EMBL/GenBank/DDBJ databases">
        <authorList>
            <person name="Sun Q."/>
            <person name="Zhou Y."/>
        </authorList>
    </citation>
    <scope>NUCLEOTIDE SEQUENCE</scope>
    <source>
        <strain evidence="5">CGMCC 1.12987</strain>
    </source>
</reference>
<evidence type="ECO:0000313" key="6">
    <source>
        <dbReference type="Proteomes" id="UP000644756"/>
    </source>
</evidence>
<gene>
    <name evidence="5" type="ORF">GCM10010916_42290</name>
</gene>
<evidence type="ECO:0000259" key="4">
    <source>
        <dbReference type="PROSITE" id="PS50932"/>
    </source>
</evidence>
<keyword evidence="6" id="KW-1185">Reference proteome</keyword>
<feature type="domain" description="HTH lacI-type" evidence="4">
    <location>
        <begin position="6"/>
        <end position="60"/>
    </location>
</feature>
<dbReference type="SUPFAM" id="SSF53822">
    <property type="entry name" value="Periplasmic binding protein-like I"/>
    <property type="match status" value="1"/>
</dbReference>
<dbReference type="AlphaFoldDB" id="A0A917LGF3"/>
<dbReference type="InterPro" id="IPR000843">
    <property type="entry name" value="HTH_LacI"/>
</dbReference>
<dbReference type="Pfam" id="PF00356">
    <property type="entry name" value="LacI"/>
    <property type="match status" value="1"/>
</dbReference>
<dbReference type="GO" id="GO:0003700">
    <property type="term" value="F:DNA-binding transcription factor activity"/>
    <property type="evidence" value="ECO:0007669"/>
    <property type="project" value="TreeGrafter"/>
</dbReference>
<dbReference type="SMART" id="SM00354">
    <property type="entry name" value="HTH_LACI"/>
    <property type="match status" value="1"/>
</dbReference>
<dbReference type="Gene3D" id="1.10.260.40">
    <property type="entry name" value="lambda repressor-like DNA-binding domains"/>
    <property type="match status" value="1"/>
</dbReference>
<dbReference type="Proteomes" id="UP000644756">
    <property type="component" value="Unassembled WGS sequence"/>
</dbReference>
<dbReference type="CDD" id="cd06267">
    <property type="entry name" value="PBP1_LacI_sugar_binding-like"/>
    <property type="match status" value="1"/>
</dbReference>
<reference evidence="5" key="1">
    <citation type="journal article" date="2014" name="Int. J. Syst. Evol. Microbiol.">
        <title>Complete genome sequence of Corynebacterium casei LMG S-19264T (=DSM 44701T), isolated from a smear-ripened cheese.</title>
        <authorList>
            <consortium name="US DOE Joint Genome Institute (JGI-PGF)"/>
            <person name="Walter F."/>
            <person name="Albersmeier A."/>
            <person name="Kalinowski J."/>
            <person name="Ruckert C."/>
        </authorList>
    </citation>
    <scope>NUCLEOTIDE SEQUENCE</scope>
    <source>
        <strain evidence="5">CGMCC 1.12987</strain>
    </source>
</reference>
<dbReference type="PANTHER" id="PTHR30146">
    <property type="entry name" value="LACI-RELATED TRANSCRIPTIONAL REPRESSOR"/>
    <property type="match status" value="1"/>
</dbReference>
<dbReference type="InterPro" id="IPR046335">
    <property type="entry name" value="LacI/GalR-like_sensor"/>
</dbReference>
<dbReference type="SUPFAM" id="SSF47413">
    <property type="entry name" value="lambda repressor-like DNA-binding domains"/>
    <property type="match status" value="1"/>
</dbReference>
<dbReference type="EMBL" id="BMGR01000017">
    <property type="protein sequence ID" value="GGG21100.1"/>
    <property type="molecule type" value="Genomic_DNA"/>
</dbReference>